<reference evidence="8 9" key="1">
    <citation type="submission" date="2010-05" db="EMBL/GenBank/DDBJ databases">
        <title>The Genome Sequence of Thecamonas trahens ATCC 50062.</title>
        <authorList>
            <consortium name="The Broad Institute Genome Sequencing Platform"/>
            <person name="Russ C."/>
            <person name="Cuomo C."/>
            <person name="Shea T."/>
            <person name="Young S.K."/>
            <person name="Zeng Q."/>
            <person name="Koehrsen M."/>
            <person name="Haas B."/>
            <person name="Borodovsky M."/>
            <person name="Guigo R."/>
            <person name="Alvarado L."/>
            <person name="Berlin A."/>
            <person name="Bochicchio J."/>
            <person name="Borenstein D."/>
            <person name="Chapman S."/>
            <person name="Chen Z."/>
            <person name="Freedman E."/>
            <person name="Gellesch M."/>
            <person name="Goldberg J."/>
            <person name="Griggs A."/>
            <person name="Gujja S."/>
            <person name="Heilman E."/>
            <person name="Heiman D."/>
            <person name="Hepburn T."/>
            <person name="Howarth C."/>
            <person name="Jen D."/>
            <person name="Larson L."/>
            <person name="Mehta T."/>
            <person name="Park D."/>
            <person name="Pearson M."/>
            <person name="Roberts A."/>
            <person name="Saif S."/>
            <person name="Shenoy N."/>
            <person name="Sisk P."/>
            <person name="Stolte C."/>
            <person name="Sykes S."/>
            <person name="Thomson T."/>
            <person name="Walk T."/>
            <person name="White J."/>
            <person name="Yandava C."/>
            <person name="Burger G."/>
            <person name="Gray M.W."/>
            <person name="Holland P.W.H."/>
            <person name="King N."/>
            <person name="Lang F.B.F."/>
            <person name="Roger A.J."/>
            <person name="Ruiz-Trillo I."/>
            <person name="Lander E."/>
            <person name="Nusbaum C."/>
        </authorList>
    </citation>
    <scope>NUCLEOTIDE SEQUENCE [LARGE SCALE GENOMIC DNA]</scope>
    <source>
        <strain evidence="8 9">ATCC 50062</strain>
    </source>
</reference>
<accession>A0A0L0DDV9</accession>
<dbReference type="GO" id="GO:0005737">
    <property type="term" value="C:cytoplasm"/>
    <property type="evidence" value="ECO:0007669"/>
    <property type="project" value="UniProtKB-SubCell"/>
</dbReference>
<evidence type="ECO:0000313" key="8">
    <source>
        <dbReference type="EMBL" id="KNC50331.1"/>
    </source>
</evidence>
<dbReference type="GO" id="GO:0006611">
    <property type="term" value="P:protein export from nucleus"/>
    <property type="evidence" value="ECO:0007669"/>
    <property type="project" value="TreeGrafter"/>
</dbReference>
<proteinExistence type="inferred from homology"/>
<organism evidence="8 9">
    <name type="scientific">Thecamonas trahens ATCC 50062</name>
    <dbReference type="NCBI Taxonomy" id="461836"/>
    <lineage>
        <taxon>Eukaryota</taxon>
        <taxon>Apusozoa</taxon>
        <taxon>Apusomonadida</taxon>
        <taxon>Apusomonadidae</taxon>
        <taxon>Thecamonas</taxon>
    </lineage>
</organism>
<dbReference type="EMBL" id="GL349461">
    <property type="protein sequence ID" value="KNC50331.1"/>
    <property type="molecule type" value="Genomic_DNA"/>
</dbReference>
<dbReference type="eggNOG" id="KOG4541">
    <property type="taxonomic scope" value="Eukaryota"/>
</dbReference>
<dbReference type="GeneID" id="25565893"/>
<evidence type="ECO:0000256" key="3">
    <source>
        <dbReference type="ARBA" id="ARBA00009466"/>
    </source>
</evidence>
<gene>
    <name evidence="8" type="ORF">AMSG_06814</name>
</gene>
<evidence type="ECO:0000256" key="2">
    <source>
        <dbReference type="ARBA" id="ARBA00004496"/>
    </source>
</evidence>
<dbReference type="GO" id="GO:0005643">
    <property type="term" value="C:nuclear pore"/>
    <property type="evidence" value="ECO:0007669"/>
    <property type="project" value="TreeGrafter"/>
</dbReference>
<keyword evidence="6" id="KW-0653">Protein transport</keyword>
<evidence type="ECO:0000256" key="7">
    <source>
        <dbReference type="ARBA" id="ARBA00023242"/>
    </source>
</evidence>
<keyword evidence="9" id="KW-1185">Reference proteome</keyword>
<keyword evidence="7" id="KW-0539">Nucleus</keyword>
<name>A0A0L0DDV9_THETB</name>
<protein>
    <recommendedName>
        <fullName evidence="10">Exportin-4</fullName>
    </recommendedName>
</protein>
<dbReference type="GO" id="GO:0005049">
    <property type="term" value="F:nuclear export signal receptor activity"/>
    <property type="evidence" value="ECO:0007669"/>
    <property type="project" value="InterPro"/>
</dbReference>
<keyword evidence="5" id="KW-0963">Cytoplasm</keyword>
<dbReference type="STRING" id="461836.A0A0L0DDV9"/>
<evidence type="ECO:0000256" key="6">
    <source>
        <dbReference type="ARBA" id="ARBA00022927"/>
    </source>
</evidence>
<dbReference type="RefSeq" id="XP_013756877.1">
    <property type="nucleotide sequence ID" value="XM_013901423.1"/>
</dbReference>
<dbReference type="InterPro" id="IPR044189">
    <property type="entry name" value="XPO4/7-like"/>
</dbReference>
<dbReference type="PANTHER" id="PTHR12596:SF1">
    <property type="entry name" value="EXPORTIN-4"/>
    <property type="match status" value="1"/>
</dbReference>
<dbReference type="PANTHER" id="PTHR12596">
    <property type="entry name" value="EXPORTIN 4,7-RELATED"/>
    <property type="match status" value="1"/>
</dbReference>
<sequence length="1030" mass="109292">MLEAEDQNGWLSLPLDFVRRLAPDRSAKLSSSARRQAIVLLAAVLKCGWLDASDELCISRISVLTEPLHAASGSPEDELHLEILVHVVEQFSPRHDTTRIGLPVEAHLATAATFQNLALPRIFHAAGCLLDLILEWNFDLPSIAAAPGSSRALQTSSSSCPLLPPQEWWEVILCDPFITAIFALYRRCADASPATHLRNLILRLSSLDVARMVADAGSDVLAFAGHIDALLLAHIFEILARSGPEPEVLAMAEAISNVVVHGTWATLTAAPDAEATLASMCELTRSLLVAASGDDLDDEWLFEAYDHLHVAWVHMATSTDYSDAAPYLASSLEAFDADAALALDRVVDQMRGHGLLARLALGTNLAALRDCIDSALGSLLSAPHASEALRWSLYMLAFVLCDVPEECSLPIVAPAPLAATVDLTSPSGSSPASARLSSDVPLIPDAVIAVSSGYDEEPDSDPVLGVAFAVLGLLTQPELLARLPLSTSRAILAFVGIWARTYVLPQRQDYAALPSHFAAALSSSSLVESLVSAVVLQLELCGSAWRVQREKLGLAAAASHMLSSVMDSRPLARVALAAPSLPALYTAYRAVCDEHPSLDLAPDAAATSVAFHYHMHYALGAMLEGGVDRSDLIQPAFDQICTPLVARTLATLEPPLNLRNLEPVTSSLLTEHLASLRGILSVSVPVTATPLAGLLTGSDLGGRLVDLLGAALAAIASLGDDASPPAADVYAAIATDVVAVFGAAAAAQLPHLDLDASSDLCATVFHVVELAAQFCAAASELRAASDVLPELLALVLGLVHSVGLKDMFDFGGSGESLTDLVCAFVMQALASLLPVIEPKHIRIPGLAAAVFGLLEFASSRWPAAVVELDPPIFAAFNAIATYGLYDAHQPLQAKLALDVLSNVLFYHGSQLAAGREPHLGRHIDANPELLTSHLLSLLQATLLDEFDMNLLPAASSVLFALICTISSEFEELALSLVSSVAKPHLQQRLIDALHSLGDAITPRFERAHRRTFAAAFKTFVYDVRPFLCIK</sequence>
<evidence type="ECO:0008006" key="10">
    <source>
        <dbReference type="Google" id="ProtNLM"/>
    </source>
</evidence>
<evidence type="ECO:0000313" key="9">
    <source>
        <dbReference type="Proteomes" id="UP000054408"/>
    </source>
</evidence>
<dbReference type="AlphaFoldDB" id="A0A0L0DDV9"/>
<dbReference type="Proteomes" id="UP000054408">
    <property type="component" value="Unassembled WGS sequence"/>
</dbReference>
<comment type="similarity">
    <text evidence="3">Belongs to the exportin family.</text>
</comment>
<evidence type="ECO:0000256" key="1">
    <source>
        <dbReference type="ARBA" id="ARBA00004123"/>
    </source>
</evidence>
<comment type="subcellular location">
    <subcellularLocation>
        <location evidence="2">Cytoplasm</location>
    </subcellularLocation>
    <subcellularLocation>
        <location evidence="1">Nucleus</location>
    </subcellularLocation>
</comment>
<keyword evidence="4" id="KW-0813">Transport</keyword>
<evidence type="ECO:0000256" key="4">
    <source>
        <dbReference type="ARBA" id="ARBA00022448"/>
    </source>
</evidence>
<evidence type="ECO:0000256" key="5">
    <source>
        <dbReference type="ARBA" id="ARBA00022490"/>
    </source>
</evidence>